<accession>A0A916Y427</accession>
<evidence type="ECO:0000313" key="2">
    <source>
        <dbReference type="EMBL" id="GGD30066.1"/>
    </source>
</evidence>
<protein>
    <submittedName>
        <fullName evidence="2">Uncharacterized protein</fullName>
    </submittedName>
</protein>
<comment type="caution">
    <text evidence="2">The sequence shown here is derived from an EMBL/GenBank/DDBJ whole genome shotgun (WGS) entry which is preliminary data.</text>
</comment>
<gene>
    <name evidence="2" type="ORF">GCM10010989_00150</name>
</gene>
<proteinExistence type="predicted"/>
<keyword evidence="3" id="KW-1185">Reference proteome</keyword>
<evidence type="ECO:0000313" key="3">
    <source>
        <dbReference type="Proteomes" id="UP000598997"/>
    </source>
</evidence>
<dbReference type="AlphaFoldDB" id="A0A916Y427"/>
<organism evidence="2 3">
    <name type="scientific">Croceicoccus pelagius</name>
    <dbReference type="NCBI Taxonomy" id="1703341"/>
    <lineage>
        <taxon>Bacteria</taxon>
        <taxon>Pseudomonadati</taxon>
        <taxon>Pseudomonadota</taxon>
        <taxon>Alphaproteobacteria</taxon>
        <taxon>Sphingomonadales</taxon>
        <taxon>Erythrobacteraceae</taxon>
        <taxon>Croceicoccus</taxon>
    </lineage>
</organism>
<dbReference type="Proteomes" id="UP000598997">
    <property type="component" value="Unassembled WGS sequence"/>
</dbReference>
<dbReference type="EMBL" id="BMIO01000001">
    <property type="protein sequence ID" value="GGD30066.1"/>
    <property type="molecule type" value="Genomic_DNA"/>
</dbReference>
<name>A0A916Y427_9SPHN</name>
<evidence type="ECO:0000256" key="1">
    <source>
        <dbReference type="SAM" id="MobiDB-lite"/>
    </source>
</evidence>
<sequence>MKSVSYRQAGKRRPVIQWGNIIMRKIAVTALLAFTLAACGSEPAPESEETEDAVAGEIAAIPESLSPFGDGYPASGDACRRLGESAATSNYLDDSAILVGCPNEASAEALGGEIVGNVDGVRLVSIAMGDANVGMGENGPAEPAAPAPKTALKDPIRSPGGLETKCLARVNEMTGGNVIGTRQIEEAESGVMIYVNVEGAQAPWQCFGGRDGSLQEAYYGGSEGAL</sequence>
<feature type="region of interest" description="Disordered" evidence="1">
    <location>
        <begin position="137"/>
        <end position="159"/>
    </location>
</feature>
<dbReference type="RefSeq" id="WP_229660241.1">
    <property type="nucleotide sequence ID" value="NZ_BMIO01000001.1"/>
</dbReference>
<reference evidence="2 3" key="1">
    <citation type="journal article" date="2014" name="Int. J. Syst. Evol. Microbiol.">
        <title>Complete genome sequence of Corynebacterium casei LMG S-19264T (=DSM 44701T), isolated from a smear-ripened cheese.</title>
        <authorList>
            <consortium name="US DOE Joint Genome Institute (JGI-PGF)"/>
            <person name="Walter F."/>
            <person name="Albersmeier A."/>
            <person name="Kalinowski J."/>
            <person name="Ruckert C."/>
        </authorList>
    </citation>
    <scope>NUCLEOTIDE SEQUENCE [LARGE SCALE GENOMIC DNA]</scope>
    <source>
        <strain evidence="2 3">CGMCC 1.15358</strain>
    </source>
</reference>